<dbReference type="Gene3D" id="3.40.50.2020">
    <property type="match status" value="1"/>
</dbReference>
<accession>A0A1W1WR07</accession>
<dbReference type="Pfam" id="PF00156">
    <property type="entry name" value="Pribosyltran"/>
    <property type="match status" value="1"/>
</dbReference>
<evidence type="ECO:0000313" key="4">
    <source>
        <dbReference type="EMBL" id="SMC08748.1"/>
    </source>
</evidence>
<dbReference type="Proteomes" id="UP000192602">
    <property type="component" value="Unassembled WGS sequence"/>
</dbReference>
<keyword evidence="2 4" id="KW-0808">Transferase</keyword>
<evidence type="ECO:0000256" key="1">
    <source>
        <dbReference type="ARBA" id="ARBA00022676"/>
    </source>
</evidence>
<dbReference type="CDD" id="cd06223">
    <property type="entry name" value="PRTases_typeI"/>
    <property type="match status" value="1"/>
</dbReference>
<dbReference type="SUPFAM" id="SSF53271">
    <property type="entry name" value="PRTase-like"/>
    <property type="match status" value="1"/>
</dbReference>
<gene>
    <name evidence="4" type="ORF">SAMN05660197_0514</name>
</gene>
<proteinExistence type="predicted"/>
<name>A0A1W1WR07_9BACT</name>
<dbReference type="OrthoDB" id="5421180at2"/>
<protein>
    <submittedName>
        <fullName evidence="4">Predicted phosphoribosyltransferase</fullName>
    </submittedName>
</protein>
<dbReference type="AlphaFoldDB" id="A0A1W1WR07"/>
<evidence type="ECO:0000256" key="2">
    <source>
        <dbReference type="ARBA" id="ARBA00022679"/>
    </source>
</evidence>
<organism evidence="4 5">
    <name type="scientific">Nitratiruptor tergarcus DSM 16512</name>
    <dbReference type="NCBI Taxonomy" id="1069081"/>
    <lineage>
        <taxon>Bacteria</taxon>
        <taxon>Pseudomonadati</taxon>
        <taxon>Campylobacterota</taxon>
        <taxon>Epsilonproteobacteria</taxon>
        <taxon>Nautiliales</taxon>
        <taxon>Nitratiruptoraceae</taxon>
        <taxon>Nitratiruptor</taxon>
    </lineage>
</organism>
<dbReference type="RefSeq" id="WP_084275012.1">
    <property type="nucleotide sequence ID" value="NZ_AP026671.1"/>
</dbReference>
<dbReference type="PANTHER" id="PTHR43363">
    <property type="entry name" value="HYPOXANTHINE PHOSPHORIBOSYLTRANSFERASE"/>
    <property type="match status" value="1"/>
</dbReference>
<sequence length="208" mass="23117">MMFSDRFEAGELLAKELQEYREDPNTVVIALPRGGVPVAYVIAKQLDLPLDIFFVKKIPSPYNPEAAIGAISENGEEFVNERAVIMLNVARHYIDEQEAQILEKIRQKRALYNKPRIDIKGKRVILVDDGVATGASMYLAAKALKNEGAKEVVIAVPVAPPDSIALLKEAADKVIVLDAPADFMAVGQFYRDFHQLSDDEVMELLSEF</sequence>
<evidence type="ECO:0000259" key="3">
    <source>
        <dbReference type="Pfam" id="PF00156"/>
    </source>
</evidence>
<dbReference type="GO" id="GO:0016757">
    <property type="term" value="F:glycosyltransferase activity"/>
    <property type="evidence" value="ECO:0007669"/>
    <property type="project" value="UniProtKB-KW"/>
</dbReference>
<dbReference type="InterPro" id="IPR000836">
    <property type="entry name" value="PRTase_dom"/>
</dbReference>
<keyword evidence="5" id="KW-1185">Reference proteome</keyword>
<dbReference type="STRING" id="1069081.SAMN05660197_0514"/>
<dbReference type="Gene3D" id="3.30.1310.20">
    <property type="entry name" value="PRTase-like"/>
    <property type="match status" value="1"/>
</dbReference>
<dbReference type="InterPro" id="IPR029057">
    <property type="entry name" value="PRTase-like"/>
</dbReference>
<dbReference type="PANTHER" id="PTHR43363:SF1">
    <property type="entry name" value="HYPOXANTHINE-GUANINE PHOSPHORIBOSYLTRANSFERASE"/>
    <property type="match status" value="1"/>
</dbReference>
<keyword evidence="1 4" id="KW-0328">Glycosyltransferase</keyword>
<feature type="domain" description="Phosphoribosyltransferase" evidence="3">
    <location>
        <begin position="10"/>
        <end position="174"/>
    </location>
</feature>
<evidence type="ECO:0000313" key="5">
    <source>
        <dbReference type="Proteomes" id="UP000192602"/>
    </source>
</evidence>
<reference evidence="5" key="1">
    <citation type="submission" date="2017-04" db="EMBL/GenBank/DDBJ databases">
        <authorList>
            <person name="Varghese N."/>
            <person name="Submissions S."/>
        </authorList>
    </citation>
    <scope>NUCLEOTIDE SEQUENCE [LARGE SCALE GENOMIC DNA]</scope>
    <source>
        <strain evidence="5">DSM 16512</strain>
    </source>
</reference>
<dbReference type="EMBL" id="FWWZ01000001">
    <property type="protein sequence ID" value="SMC08748.1"/>
    <property type="molecule type" value="Genomic_DNA"/>
</dbReference>